<dbReference type="RefSeq" id="WP_249973398.1">
    <property type="nucleotide sequence ID" value="NZ_JAMFLZ010000005.1"/>
</dbReference>
<keyword evidence="2" id="KW-1185">Reference proteome</keyword>
<dbReference type="EMBL" id="JAMFLZ010000005">
    <property type="protein sequence ID" value="MCL6295822.1"/>
    <property type="molecule type" value="Genomic_DNA"/>
</dbReference>
<evidence type="ECO:0000313" key="2">
    <source>
        <dbReference type="Proteomes" id="UP001165381"/>
    </source>
</evidence>
<comment type="caution">
    <text evidence="1">The sequence shown here is derived from an EMBL/GenBank/DDBJ whole genome shotgun (WGS) entry which is preliminary data.</text>
</comment>
<reference evidence="1" key="1">
    <citation type="submission" date="2022-05" db="EMBL/GenBank/DDBJ databases">
        <authorList>
            <person name="Park J.-S."/>
        </authorList>
    </citation>
    <scope>NUCLEOTIDE SEQUENCE</scope>
    <source>
        <strain evidence="1">2012CJ34-3</strain>
    </source>
</reference>
<sequence>MKLKQFLLIALSITFFTCNTESVDNPDEETTDSTLIKKIVYDKGTSDEYTATFNYDGNKLISVDAGDGYITKYIYENDKLVRINDLESDDLHAYVTIQYNIDEKIGSYIIFFEKDNDHAEKHIFTYNSDNTMTESVYYGTYAVQETFSYSSIITFEGKNIMNEKWDDDDIEYIYTYDDKKGALRNIQHIDIINLISVDFGGLAEYGSVNNVTSLKEIQDGTVNYFDEYEYIYNNNGYPKTSIYKTESRWGPEEDTTMDYFYE</sequence>
<accession>A0ABT0QFR8</accession>
<gene>
    <name evidence="1" type="ORF">M3P09_12500</name>
</gene>
<dbReference type="Proteomes" id="UP001165381">
    <property type="component" value="Unassembled WGS sequence"/>
</dbReference>
<organism evidence="1 2">
    <name type="scientific">Jejuia spongiicola</name>
    <dbReference type="NCBI Taxonomy" id="2942207"/>
    <lineage>
        <taxon>Bacteria</taxon>
        <taxon>Pseudomonadati</taxon>
        <taxon>Bacteroidota</taxon>
        <taxon>Flavobacteriia</taxon>
        <taxon>Flavobacteriales</taxon>
        <taxon>Flavobacteriaceae</taxon>
        <taxon>Jejuia</taxon>
    </lineage>
</organism>
<evidence type="ECO:0008006" key="3">
    <source>
        <dbReference type="Google" id="ProtNLM"/>
    </source>
</evidence>
<protein>
    <recommendedName>
        <fullName evidence="3">DUF4595 domain-containing protein</fullName>
    </recommendedName>
</protein>
<evidence type="ECO:0000313" key="1">
    <source>
        <dbReference type="EMBL" id="MCL6295822.1"/>
    </source>
</evidence>
<proteinExistence type="predicted"/>
<name>A0ABT0QFR8_9FLAO</name>